<keyword evidence="3" id="KW-1185">Reference proteome</keyword>
<reference evidence="2" key="1">
    <citation type="submission" date="2008-01" db="EMBL/GenBank/DDBJ databases">
        <authorList>
            <person name="Fulton L."/>
            <person name="Clifton S."/>
            <person name="Fulton B."/>
            <person name="Xu J."/>
            <person name="Minx P."/>
            <person name="Pepin K.H."/>
            <person name="Johnson M."/>
            <person name="Thiruvilangam P."/>
            <person name="Bhonagiri V."/>
            <person name="Nash W.E."/>
            <person name="Mardis E.R."/>
            <person name="Wilson R.K."/>
        </authorList>
    </citation>
    <scope>NUCLEOTIDE SEQUENCE [LARGE SCALE GENOMIC DNA]</scope>
    <source>
        <strain evidence="2">DSM 17244</strain>
    </source>
</reference>
<keyword evidence="1" id="KW-1133">Transmembrane helix</keyword>
<keyword evidence="1" id="KW-0812">Transmembrane</keyword>
<sequence>MKMRENKKRTAYAGKQKSSSIKISTKILAFFKEFVNIEDHPMLCGLFMGLFIGIVIISLGSYLGRWLAYAGF</sequence>
<reference evidence="2" key="2">
    <citation type="submission" date="2013-08" db="EMBL/GenBank/DDBJ databases">
        <title>Draft genome sequence of Anaerofustis stercorihominis (DSM 17244).</title>
        <authorList>
            <person name="Sudarsanam P."/>
            <person name="Ley R."/>
            <person name="Guruge J."/>
            <person name="Turnbaugh P.J."/>
            <person name="Mahowald M."/>
            <person name="Liep D."/>
            <person name="Gordon J."/>
        </authorList>
    </citation>
    <scope>NUCLEOTIDE SEQUENCE</scope>
    <source>
        <strain evidence="2">DSM 17244</strain>
    </source>
</reference>
<evidence type="ECO:0000256" key="1">
    <source>
        <dbReference type="SAM" id="Phobius"/>
    </source>
</evidence>
<gene>
    <name evidence="2" type="ORF">ANASTE_00697</name>
</gene>
<protein>
    <submittedName>
        <fullName evidence="2">Uncharacterized protein</fullName>
    </submittedName>
</protein>
<evidence type="ECO:0000313" key="2">
    <source>
        <dbReference type="EMBL" id="EDS72982.1"/>
    </source>
</evidence>
<proteinExistence type="predicted"/>
<dbReference type="Proteomes" id="UP000005178">
    <property type="component" value="Unassembled WGS sequence"/>
</dbReference>
<keyword evidence="1" id="KW-0472">Membrane</keyword>
<comment type="caution">
    <text evidence="2">The sequence shown here is derived from an EMBL/GenBank/DDBJ whole genome shotgun (WGS) entry which is preliminary data.</text>
</comment>
<feature type="transmembrane region" description="Helical" evidence="1">
    <location>
        <begin position="42"/>
        <end position="63"/>
    </location>
</feature>
<dbReference type="HOGENOM" id="CLU_2713547_0_0_9"/>
<dbReference type="AlphaFoldDB" id="B1C7J5"/>
<name>B1C7J5_9FIRM</name>
<evidence type="ECO:0000313" key="3">
    <source>
        <dbReference type="Proteomes" id="UP000005178"/>
    </source>
</evidence>
<organism evidence="2 3">
    <name type="scientific">Anaerofustis stercorihominis DSM 17244</name>
    <dbReference type="NCBI Taxonomy" id="445971"/>
    <lineage>
        <taxon>Bacteria</taxon>
        <taxon>Bacillati</taxon>
        <taxon>Bacillota</taxon>
        <taxon>Clostridia</taxon>
        <taxon>Eubacteriales</taxon>
        <taxon>Eubacteriaceae</taxon>
        <taxon>Anaerofustis</taxon>
    </lineage>
</organism>
<dbReference type="EMBL" id="ABIL02000005">
    <property type="protein sequence ID" value="EDS72982.1"/>
    <property type="molecule type" value="Genomic_DNA"/>
</dbReference>
<dbReference type="STRING" id="445971.ANASTE_00697"/>
<accession>B1C7J5</accession>